<dbReference type="EMBL" id="BABT02000046">
    <property type="protein sequence ID" value="GAA94750.1"/>
    <property type="molecule type" value="Genomic_DNA"/>
</dbReference>
<evidence type="ECO:0000313" key="3">
    <source>
        <dbReference type="EMBL" id="GAA94750.1"/>
    </source>
</evidence>
<dbReference type="OrthoDB" id="6513042at2759"/>
<organism evidence="3 4">
    <name type="scientific">Mixia osmundae (strain CBS 9802 / IAM 14324 / JCM 22182 / KY 12970)</name>
    <dbReference type="NCBI Taxonomy" id="764103"/>
    <lineage>
        <taxon>Eukaryota</taxon>
        <taxon>Fungi</taxon>
        <taxon>Dikarya</taxon>
        <taxon>Basidiomycota</taxon>
        <taxon>Pucciniomycotina</taxon>
        <taxon>Mixiomycetes</taxon>
        <taxon>Mixiales</taxon>
        <taxon>Mixiaceae</taxon>
        <taxon>Mixia</taxon>
    </lineage>
</organism>
<gene>
    <name evidence="3" type="primary">Mo01404</name>
    <name evidence="3" type="ORF">E5Q_01404</name>
</gene>
<evidence type="ECO:0000259" key="2">
    <source>
        <dbReference type="Pfam" id="PF10382"/>
    </source>
</evidence>
<name>G7DVZ0_MIXOS</name>
<evidence type="ECO:0000256" key="1">
    <source>
        <dbReference type="SAM" id="MobiDB-lite"/>
    </source>
</evidence>
<proteinExistence type="predicted"/>
<dbReference type="InterPro" id="IPR018838">
    <property type="entry name" value="ZGRF1-like_N"/>
</dbReference>
<reference evidence="3 4" key="1">
    <citation type="journal article" date="2011" name="J. Gen. Appl. Microbiol.">
        <title>Draft genome sequencing of the enigmatic basidiomycete Mixia osmundae.</title>
        <authorList>
            <person name="Nishida H."/>
            <person name="Nagatsuka Y."/>
            <person name="Sugiyama J."/>
        </authorList>
    </citation>
    <scope>NUCLEOTIDE SEQUENCE [LARGE SCALE GENOMIC DNA]</scope>
    <source>
        <strain evidence="4">CBS 9802 / IAM 14324 / JCM 22182 / KY 12970</strain>
    </source>
</reference>
<keyword evidence="4" id="KW-1185">Reference proteome</keyword>
<protein>
    <recommendedName>
        <fullName evidence="2">5'-3' DNA helicase ZGRF1-like N-terminal domain-containing protein</fullName>
    </recommendedName>
</protein>
<sequence>MSNSARELSTRGSDCADTAVVKRYAAQYTSDVHKKAKTWHDGYVRVHHYNAKAFLLDSAFGVIDETTVPRYIYASAGRAQASSCVAPTITFAPDTEIQFSRHLSRLEDFCLESKTDLNAIKETHSARKRKVAADLDGFCDDANPSSPAAVQKKVASPYASVIATHGSPALRRKLSDRASNASPRPPDEQRRVPMLKPRQNALGIVKLKESNDKLPERGSATPQPGELGSSMTSALARALQYQPSHKSPSGSLYSYQRNASVVKPFKAPSRST</sequence>
<dbReference type="Pfam" id="PF10382">
    <property type="entry name" value="ZGRF1-like_N"/>
    <property type="match status" value="1"/>
</dbReference>
<feature type="region of interest" description="Disordered" evidence="1">
    <location>
        <begin position="171"/>
        <end position="272"/>
    </location>
</feature>
<reference evidence="3 4" key="2">
    <citation type="journal article" date="2012" name="Open Biol.">
        <title>Characteristics of nucleosomes and linker DNA regions on the genome of the basidiomycete Mixia osmundae revealed by mono- and dinucleosome mapping.</title>
        <authorList>
            <person name="Nishida H."/>
            <person name="Kondo S."/>
            <person name="Matsumoto T."/>
            <person name="Suzuki Y."/>
            <person name="Yoshikawa H."/>
            <person name="Taylor T.D."/>
            <person name="Sugiyama J."/>
        </authorList>
    </citation>
    <scope>NUCLEOTIDE SEQUENCE [LARGE SCALE GENOMIC DNA]</scope>
    <source>
        <strain evidence="4">CBS 9802 / IAM 14324 / JCM 22182 / KY 12970</strain>
    </source>
</reference>
<comment type="caution">
    <text evidence="3">The sequence shown here is derived from an EMBL/GenBank/DDBJ whole genome shotgun (WGS) entry which is preliminary data.</text>
</comment>
<dbReference type="AlphaFoldDB" id="G7DVZ0"/>
<dbReference type="InParanoid" id="G7DVZ0"/>
<feature type="compositionally biased region" description="Basic and acidic residues" evidence="1">
    <location>
        <begin position="206"/>
        <end position="216"/>
    </location>
</feature>
<dbReference type="eggNOG" id="ENOG502R570">
    <property type="taxonomic scope" value="Eukaryota"/>
</dbReference>
<feature type="compositionally biased region" description="Polar residues" evidence="1">
    <location>
        <begin position="241"/>
        <end position="259"/>
    </location>
</feature>
<dbReference type="HOGENOM" id="CLU_1023385_0_0_1"/>
<feature type="domain" description="5'-3' DNA helicase ZGRF1-like N-terminal" evidence="2">
    <location>
        <begin position="21"/>
        <end position="116"/>
    </location>
</feature>
<dbReference type="RefSeq" id="XP_014568144.1">
    <property type="nucleotide sequence ID" value="XM_014712658.1"/>
</dbReference>
<evidence type="ECO:0000313" key="4">
    <source>
        <dbReference type="Proteomes" id="UP000009131"/>
    </source>
</evidence>
<accession>G7DVZ0</accession>
<dbReference type="Proteomes" id="UP000009131">
    <property type="component" value="Unassembled WGS sequence"/>
</dbReference>